<comment type="caution">
    <text evidence="1">The sequence shown here is derived from an EMBL/GenBank/DDBJ whole genome shotgun (WGS) entry which is preliminary data.</text>
</comment>
<name>A0A2S6N7J3_RHOGL</name>
<proteinExistence type="predicted"/>
<protein>
    <submittedName>
        <fullName evidence="1">Uncharacterized protein</fullName>
    </submittedName>
</protein>
<organism evidence="1 2">
    <name type="scientific">Rhodopila globiformis</name>
    <name type="common">Rhodopseudomonas globiformis</name>
    <dbReference type="NCBI Taxonomy" id="1071"/>
    <lineage>
        <taxon>Bacteria</taxon>
        <taxon>Pseudomonadati</taxon>
        <taxon>Pseudomonadota</taxon>
        <taxon>Alphaproteobacteria</taxon>
        <taxon>Acetobacterales</taxon>
        <taxon>Acetobacteraceae</taxon>
        <taxon>Rhodopila</taxon>
    </lineage>
</organism>
<dbReference type="Proteomes" id="UP000239724">
    <property type="component" value="Unassembled WGS sequence"/>
</dbReference>
<dbReference type="AlphaFoldDB" id="A0A2S6N7J3"/>
<gene>
    <name evidence="1" type="ORF">CCS01_18890</name>
</gene>
<accession>A0A2S6N7J3</accession>
<dbReference type="RefSeq" id="WP_104520373.1">
    <property type="nucleotide sequence ID" value="NZ_NHRY01000208.1"/>
</dbReference>
<evidence type="ECO:0000313" key="2">
    <source>
        <dbReference type="Proteomes" id="UP000239724"/>
    </source>
</evidence>
<reference evidence="1 2" key="1">
    <citation type="journal article" date="2018" name="Arch. Microbiol.">
        <title>New insights into the metabolic potential of the phototrophic purple bacterium Rhodopila globiformis DSM 161(T) from its draft genome sequence and evidence for a vanadium-dependent nitrogenase.</title>
        <authorList>
            <person name="Imhoff J.F."/>
            <person name="Rahn T."/>
            <person name="Kunzel S."/>
            <person name="Neulinger S.C."/>
        </authorList>
    </citation>
    <scope>NUCLEOTIDE SEQUENCE [LARGE SCALE GENOMIC DNA]</scope>
    <source>
        <strain evidence="1 2">DSM 161</strain>
    </source>
</reference>
<sequence>MTSSSLPPGLPTLRPADTVTDPTLFARARARWPGHRVTAAMLADVARLEGRPLYVPATPEAVAAGLDEVRRENSRAAAAAGVQQDYARMGFDPAADYHTKRD</sequence>
<dbReference type="EMBL" id="NHRY01000208">
    <property type="protein sequence ID" value="PPQ30580.1"/>
    <property type="molecule type" value="Genomic_DNA"/>
</dbReference>
<evidence type="ECO:0000313" key="1">
    <source>
        <dbReference type="EMBL" id="PPQ30580.1"/>
    </source>
</evidence>
<keyword evidence="2" id="KW-1185">Reference proteome</keyword>